<protein>
    <submittedName>
        <fullName evidence="1">Uncharacterized protein</fullName>
    </submittedName>
</protein>
<organism evidence="1 2">
    <name type="scientific">Aspergillus homomorphus (strain CBS 101889)</name>
    <dbReference type="NCBI Taxonomy" id="1450537"/>
    <lineage>
        <taxon>Eukaryota</taxon>
        <taxon>Fungi</taxon>
        <taxon>Dikarya</taxon>
        <taxon>Ascomycota</taxon>
        <taxon>Pezizomycotina</taxon>
        <taxon>Eurotiomycetes</taxon>
        <taxon>Eurotiomycetidae</taxon>
        <taxon>Eurotiales</taxon>
        <taxon>Aspergillaceae</taxon>
        <taxon>Aspergillus</taxon>
        <taxon>Aspergillus subgen. Circumdati</taxon>
    </lineage>
</organism>
<dbReference type="RefSeq" id="XP_025550021.1">
    <property type="nucleotide sequence ID" value="XM_025696403.1"/>
</dbReference>
<dbReference type="Proteomes" id="UP000248961">
    <property type="component" value="Unassembled WGS sequence"/>
</dbReference>
<proteinExistence type="predicted"/>
<evidence type="ECO:0000313" key="1">
    <source>
        <dbReference type="EMBL" id="RAL10867.1"/>
    </source>
</evidence>
<evidence type="ECO:0000313" key="2">
    <source>
        <dbReference type="Proteomes" id="UP000248961"/>
    </source>
</evidence>
<gene>
    <name evidence="1" type="ORF">BO97DRAFT_415650</name>
</gene>
<sequence length="104" mass="11633">MSHMMGHTQERPIQEIGSFVVVVVVVVTPPGRRTTSQRHPPCLILIVQPNGAQSKLVRRTQDKRIANKVGRILARFPWLSLAWPTSGFGWPCAADVSHGKKWAR</sequence>
<keyword evidence="2" id="KW-1185">Reference proteome</keyword>
<reference evidence="1 2" key="1">
    <citation type="submission" date="2018-02" db="EMBL/GenBank/DDBJ databases">
        <title>The genomes of Aspergillus section Nigri reveals drivers in fungal speciation.</title>
        <authorList>
            <consortium name="DOE Joint Genome Institute"/>
            <person name="Vesth T.C."/>
            <person name="Nybo J."/>
            <person name="Theobald S."/>
            <person name="Brandl J."/>
            <person name="Frisvad J.C."/>
            <person name="Nielsen K.F."/>
            <person name="Lyhne E.K."/>
            <person name="Kogle M.E."/>
            <person name="Kuo A."/>
            <person name="Riley R."/>
            <person name="Clum A."/>
            <person name="Nolan M."/>
            <person name="Lipzen A."/>
            <person name="Salamov A."/>
            <person name="Henrissat B."/>
            <person name="Wiebenga A."/>
            <person name="De vries R.P."/>
            <person name="Grigoriev I.V."/>
            <person name="Mortensen U.H."/>
            <person name="Andersen M.R."/>
            <person name="Baker S.E."/>
        </authorList>
    </citation>
    <scope>NUCLEOTIDE SEQUENCE [LARGE SCALE GENOMIC DNA]</scope>
    <source>
        <strain evidence="1 2">CBS 101889</strain>
    </source>
</reference>
<name>A0A395HSR2_ASPHC</name>
<accession>A0A395HSR2</accession>
<dbReference type="EMBL" id="KZ824292">
    <property type="protein sequence ID" value="RAL10867.1"/>
    <property type="molecule type" value="Genomic_DNA"/>
</dbReference>
<dbReference type="AlphaFoldDB" id="A0A395HSR2"/>
<dbReference type="GeneID" id="37200692"/>
<dbReference type="VEuPathDB" id="FungiDB:BO97DRAFT_415650"/>